<comment type="caution">
    <text evidence="7">The sequence shown here is derived from an EMBL/GenBank/DDBJ whole genome shotgun (WGS) entry which is preliminary data.</text>
</comment>
<dbReference type="InterPro" id="IPR051328">
    <property type="entry name" value="T7SS_ABC-Transporter"/>
</dbReference>
<dbReference type="GO" id="GO:0140359">
    <property type="term" value="F:ABC-type transporter activity"/>
    <property type="evidence" value="ECO:0007669"/>
    <property type="project" value="InterPro"/>
</dbReference>
<feature type="transmembrane region" description="Helical" evidence="5">
    <location>
        <begin position="588"/>
        <end position="609"/>
    </location>
</feature>
<evidence type="ECO:0000256" key="1">
    <source>
        <dbReference type="ARBA" id="ARBA00004141"/>
    </source>
</evidence>
<name>A0A6M0P427_9BACI</name>
<feature type="transmembrane region" description="Helical" evidence="5">
    <location>
        <begin position="554"/>
        <end position="582"/>
    </location>
</feature>
<dbReference type="NCBIfam" id="TIGR03062">
    <property type="entry name" value="pip_yhgE_Cterm"/>
    <property type="match status" value="1"/>
</dbReference>
<feature type="transmembrane region" description="Helical" evidence="5">
    <location>
        <begin position="12"/>
        <end position="38"/>
    </location>
</feature>
<protein>
    <submittedName>
        <fullName evidence="7">YhgE/Pip domain-containing protein</fullName>
    </submittedName>
</protein>
<dbReference type="Gene3D" id="3.40.1710.10">
    <property type="entry name" value="abc type-2 transporter like domain"/>
    <property type="match status" value="1"/>
</dbReference>
<dbReference type="PANTHER" id="PTHR43077">
    <property type="entry name" value="TRANSPORT PERMEASE YVFS-RELATED"/>
    <property type="match status" value="1"/>
</dbReference>
<evidence type="ECO:0000256" key="5">
    <source>
        <dbReference type="SAM" id="Phobius"/>
    </source>
</evidence>
<dbReference type="PANTHER" id="PTHR43077:SF10">
    <property type="entry name" value="TRANSPORT PERMEASE PROTEIN"/>
    <property type="match status" value="1"/>
</dbReference>
<evidence type="ECO:0000256" key="3">
    <source>
        <dbReference type="ARBA" id="ARBA00022989"/>
    </source>
</evidence>
<dbReference type="RefSeq" id="WP_025730714.1">
    <property type="nucleotide sequence ID" value="NZ_JAAIWK010000006.1"/>
</dbReference>
<proteinExistence type="predicted"/>
<dbReference type="NCBIfam" id="TIGR03061">
    <property type="entry name" value="pip_yhgE_Nterm"/>
    <property type="match status" value="1"/>
</dbReference>
<gene>
    <name evidence="7" type="ORF">G4D61_05645</name>
</gene>
<accession>A0A6M0P427</accession>
<keyword evidence="8" id="KW-1185">Reference proteome</keyword>
<dbReference type="InterPro" id="IPR017500">
    <property type="entry name" value="Phage_infect_YhgE_N"/>
</dbReference>
<evidence type="ECO:0000256" key="4">
    <source>
        <dbReference type="ARBA" id="ARBA00023136"/>
    </source>
</evidence>
<dbReference type="InterPro" id="IPR013525">
    <property type="entry name" value="ABC2_TM"/>
</dbReference>
<sequence>MKRILQIYRTDIHHIVTNWAALLMIFALIILPSFYAWFNIKASWDPYGNTKGIKVAVVNHDKGYKVNGKAINVGNELVQMLKQNHKLGWTFVSEKDAIHGVKTGKYYASISVPPDFSKDLASITTQHQTKPSIEYIVNEKINAVAPKMTSSGASSIVENISSEFVKTVSKAIFSIFNKLGIELQQDLPDIENFKMWVFKLEHDIPVINRLVNTADKDIKEADSIVKKTQGAMPTVSRIVSHGQTVSNELTTFFTDINNKLNNVEPIVRDQLMMLAITASDVSQFVNGVQTNNWSITDIEESANRHNIQLQQGISIIKQLQTLLANIDQMNGNNTLNVLNNQFSNIKTQLQKDIDVNNQLLNVLQNNEQLSDSQRRNLSEQANEVASNLHHIVNQYDTTFAPAIRKAITQAERDNADANRLLTATHLTIPRVESILNDTENGLMFGKREIKNIKAHLPTVEQKVVQLAKKIRTFEKEENINQLIALLKNNVEEKSDFLKQPVVLKEKTFFYVPNYGSGMTPFYTVLSFWVGAMLLVSLVSVELHDEVHLKSVQIYLGRLLLFLTIAILQSAIVTIGDIFLLNVYVKEKLWFILFGAGISLLFMFIVYTLVSVFGNIGKAFGIILLVLQISASSGTFPIEVTPAFFQRIHPFLPFSYAISLMREALGGMLKETVQTDLFRLLVFALTTAAIGIGLKKPLKAFIEKFVKKAKMSKLFE</sequence>
<dbReference type="Proteomes" id="UP000476934">
    <property type="component" value="Unassembled WGS sequence"/>
</dbReference>
<feature type="transmembrane region" description="Helical" evidence="5">
    <location>
        <begin position="521"/>
        <end position="542"/>
    </location>
</feature>
<evidence type="ECO:0000256" key="2">
    <source>
        <dbReference type="ARBA" id="ARBA00022692"/>
    </source>
</evidence>
<keyword evidence="2 5" id="KW-0812">Transmembrane</keyword>
<dbReference type="GO" id="GO:0016020">
    <property type="term" value="C:membrane"/>
    <property type="evidence" value="ECO:0007669"/>
    <property type="project" value="UniProtKB-SubCell"/>
</dbReference>
<evidence type="ECO:0000259" key="6">
    <source>
        <dbReference type="Pfam" id="PF12698"/>
    </source>
</evidence>
<dbReference type="AlphaFoldDB" id="A0A6M0P427"/>
<feature type="transmembrane region" description="Helical" evidence="5">
    <location>
        <begin position="676"/>
        <end position="693"/>
    </location>
</feature>
<keyword evidence="4 5" id="KW-0472">Membrane</keyword>
<keyword evidence="3 5" id="KW-1133">Transmembrane helix</keyword>
<dbReference type="EMBL" id="JAAIWK010000006">
    <property type="protein sequence ID" value="NEY19452.1"/>
    <property type="molecule type" value="Genomic_DNA"/>
</dbReference>
<evidence type="ECO:0000313" key="7">
    <source>
        <dbReference type="EMBL" id="NEY19452.1"/>
    </source>
</evidence>
<comment type="subcellular location">
    <subcellularLocation>
        <location evidence="1">Membrane</location>
        <topology evidence="1">Multi-pass membrane protein</topology>
    </subcellularLocation>
</comment>
<feature type="transmembrane region" description="Helical" evidence="5">
    <location>
        <begin position="621"/>
        <end position="644"/>
    </location>
</feature>
<reference evidence="7 8" key="1">
    <citation type="submission" date="2020-03" db="EMBL/GenBank/DDBJ databases">
        <title>Bacillus aquiflavi sp. nov., isolated from yellow water of strong flavor Chinese baijiu in Yibin region of China.</title>
        <authorList>
            <person name="Xie J."/>
        </authorList>
    </citation>
    <scope>NUCLEOTIDE SEQUENCE [LARGE SCALE GENOMIC DNA]</scope>
    <source>
        <strain evidence="7 8">Gsoil 114</strain>
    </source>
</reference>
<dbReference type="InterPro" id="IPR017501">
    <property type="entry name" value="Phage_infect_YhgE_C"/>
</dbReference>
<dbReference type="Pfam" id="PF12698">
    <property type="entry name" value="ABC2_membrane_3"/>
    <property type="match status" value="1"/>
</dbReference>
<evidence type="ECO:0000313" key="8">
    <source>
        <dbReference type="Proteomes" id="UP000476934"/>
    </source>
</evidence>
<feature type="domain" description="ABC-2 type transporter transmembrane" evidence="6">
    <location>
        <begin position="23"/>
        <end position="690"/>
    </location>
</feature>
<organism evidence="7 8">
    <name type="scientific">Heyndrickxia ginsengihumi</name>
    <dbReference type="NCBI Taxonomy" id="363870"/>
    <lineage>
        <taxon>Bacteria</taxon>
        <taxon>Bacillati</taxon>
        <taxon>Bacillota</taxon>
        <taxon>Bacilli</taxon>
        <taxon>Bacillales</taxon>
        <taxon>Bacillaceae</taxon>
        <taxon>Heyndrickxia</taxon>
    </lineage>
</organism>